<keyword evidence="4" id="KW-1003">Cell membrane</keyword>
<dbReference type="RefSeq" id="WP_184044831.1">
    <property type="nucleotide sequence ID" value="NZ_JACIGK010000013.1"/>
</dbReference>
<keyword evidence="14" id="KW-0175">Coiled coil</keyword>
<dbReference type="SUPFAM" id="SSF55781">
    <property type="entry name" value="GAF domain-like"/>
    <property type="match status" value="1"/>
</dbReference>
<dbReference type="SUPFAM" id="SSF47384">
    <property type="entry name" value="Homodimeric domain of signal transducing histidine kinase"/>
    <property type="match status" value="1"/>
</dbReference>
<dbReference type="GO" id="GO:0000155">
    <property type="term" value="F:phosphorelay sensor kinase activity"/>
    <property type="evidence" value="ECO:0007669"/>
    <property type="project" value="InterPro"/>
</dbReference>
<evidence type="ECO:0000256" key="11">
    <source>
        <dbReference type="ARBA" id="ARBA00022989"/>
    </source>
</evidence>
<dbReference type="Pfam" id="PF08448">
    <property type="entry name" value="PAS_4"/>
    <property type="match status" value="2"/>
</dbReference>
<dbReference type="SUPFAM" id="SSF55874">
    <property type="entry name" value="ATPase domain of HSP90 chaperone/DNA topoisomerase II/histidine kinase"/>
    <property type="match status" value="1"/>
</dbReference>
<keyword evidence="5" id="KW-0597">Phosphoprotein</keyword>
<evidence type="ECO:0000256" key="7">
    <source>
        <dbReference type="ARBA" id="ARBA00022692"/>
    </source>
</evidence>
<gene>
    <name evidence="20" type="ORF">GGD89_002057</name>
</gene>
<feature type="compositionally biased region" description="Basic and acidic residues" evidence="15">
    <location>
        <begin position="1076"/>
        <end position="1089"/>
    </location>
</feature>
<feature type="domain" description="PAC" evidence="19">
    <location>
        <begin position="467"/>
        <end position="520"/>
    </location>
</feature>
<feature type="transmembrane region" description="Helical" evidence="16">
    <location>
        <begin position="192"/>
        <end position="212"/>
    </location>
</feature>
<keyword evidence="6" id="KW-0808">Transferase</keyword>
<protein>
    <recommendedName>
        <fullName evidence="3">histidine kinase</fullName>
        <ecNumber evidence="3">2.7.13.3</ecNumber>
    </recommendedName>
</protein>
<feature type="domain" description="PAS" evidence="18">
    <location>
        <begin position="250"/>
        <end position="320"/>
    </location>
</feature>
<evidence type="ECO:0000259" key="17">
    <source>
        <dbReference type="PROSITE" id="PS50109"/>
    </source>
</evidence>
<dbReference type="InterPro" id="IPR003594">
    <property type="entry name" value="HATPase_dom"/>
</dbReference>
<dbReference type="PRINTS" id="PR00344">
    <property type="entry name" value="BCTRLSENSOR"/>
</dbReference>
<feature type="region of interest" description="Disordered" evidence="15">
    <location>
        <begin position="1061"/>
        <end position="1089"/>
    </location>
</feature>
<evidence type="ECO:0000313" key="21">
    <source>
        <dbReference type="Proteomes" id="UP000554286"/>
    </source>
</evidence>
<evidence type="ECO:0000256" key="5">
    <source>
        <dbReference type="ARBA" id="ARBA00022553"/>
    </source>
</evidence>
<evidence type="ECO:0000256" key="15">
    <source>
        <dbReference type="SAM" id="MobiDB-lite"/>
    </source>
</evidence>
<dbReference type="Gene3D" id="3.30.450.20">
    <property type="entry name" value="PAS domain"/>
    <property type="match status" value="3"/>
</dbReference>
<name>A0A7W6RD81_9PROT</name>
<evidence type="ECO:0000256" key="4">
    <source>
        <dbReference type="ARBA" id="ARBA00022475"/>
    </source>
</evidence>
<proteinExistence type="predicted"/>
<dbReference type="InterPro" id="IPR004358">
    <property type="entry name" value="Sig_transdc_His_kin-like_C"/>
</dbReference>
<feature type="transmembrane region" description="Helical" evidence="16">
    <location>
        <begin position="6"/>
        <end position="26"/>
    </location>
</feature>
<reference evidence="20 21" key="1">
    <citation type="submission" date="2020-08" db="EMBL/GenBank/DDBJ databases">
        <title>Genome sequencing of Purple Non-Sulfur Bacteria from various extreme environments.</title>
        <authorList>
            <person name="Mayer M."/>
        </authorList>
    </citation>
    <scope>NUCLEOTIDE SEQUENCE [LARGE SCALE GENOMIC DNA]</scope>
    <source>
        <strain evidence="20 21">JA131</strain>
    </source>
</reference>
<evidence type="ECO:0000256" key="12">
    <source>
        <dbReference type="ARBA" id="ARBA00023012"/>
    </source>
</evidence>
<feature type="domain" description="Histidine kinase" evidence="17">
    <location>
        <begin position="839"/>
        <end position="1060"/>
    </location>
</feature>
<dbReference type="Proteomes" id="UP000554286">
    <property type="component" value="Unassembled WGS sequence"/>
</dbReference>
<accession>A0A7W6RD81</accession>
<dbReference type="InterPro" id="IPR013656">
    <property type="entry name" value="PAS_4"/>
</dbReference>
<dbReference type="GO" id="GO:0005886">
    <property type="term" value="C:plasma membrane"/>
    <property type="evidence" value="ECO:0007669"/>
    <property type="project" value="UniProtKB-SubCell"/>
</dbReference>
<keyword evidence="13 16" id="KW-0472">Membrane</keyword>
<evidence type="ECO:0000256" key="3">
    <source>
        <dbReference type="ARBA" id="ARBA00012438"/>
    </source>
</evidence>
<dbReference type="EC" id="2.7.13.3" evidence="3"/>
<feature type="domain" description="PAC" evidence="19">
    <location>
        <begin position="320"/>
        <end position="373"/>
    </location>
</feature>
<dbReference type="InterPro" id="IPR000700">
    <property type="entry name" value="PAS-assoc_C"/>
</dbReference>
<keyword evidence="11 16" id="KW-1133">Transmembrane helix</keyword>
<dbReference type="SMART" id="SM00091">
    <property type="entry name" value="PAS"/>
    <property type="match status" value="3"/>
</dbReference>
<organism evidence="20 21">
    <name type="scientific">Roseospira visakhapatnamensis</name>
    <dbReference type="NCBI Taxonomy" id="390880"/>
    <lineage>
        <taxon>Bacteria</taxon>
        <taxon>Pseudomonadati</taxon>
        <taxon>Pseudomonadota</taxon>
        <taxon>Alphaproteobacteria</taxon>
        <taxon>Rhodospirillales</taxon>
        <taxon>Rhodospirillaceae</taxon>
        <taxon>Roseospira</taxon>
    </lineage>
</organism>
<dbReference type="AlphaFoldDB" id="A0A7W6RD81"/>
<dbReference type="CDD" id="cd00082">
    <property type="entry name" value="HisKA"/>
    <property type="match status" value="1"/>
</dbReference>
<dbReference type="EMBL" id="JACIGK010000013">
    <property type="protein sequence ID" value="MBB4266426.1"/>
    <property type="molecule type" value="Genomic_DNA"/>
</dbReference>
<dbReference type="PROSITE" id="PS50113">
    <property type="entry name" value="PAC"/>
    <property type="match status" value="2"/>
</dbReference>
<dbReference type="SUPFAM" id="SSF103190">
    <property type="entry name" value="Sensory domain-like"/>
    <property type="match status" value="1"/>
</dbReference>
<keyword evidence="9" id="KW-0418">Kinase</keyword>
<evidence type="ECO:0000259" key="18">
    <source>
        <dbReference type="PROSITE" id="PS50112"/>
    </source>
</evidence>
<dbReference type="InterPro" id="IPR036890">
    <property type="entry name" value="HATPase_C_sf"/>
</dbReference>
<evidence type="ECO:0000259" key="19">
    <source>
        <dbReference type="PROSITE" id="PS50113"/>
    </source>
</evidence>
<evidence type="ECO:0000256" key="6">
    <source>
        <dbReference type="ARBA" id="ARBA00022679"/>
    </source>
</evidence>
<comment type="caution">
    <text evidence="20">The sequence shown here is derived from an EMBL/GenBank/DDBJ whole genome shotgun (WGS) entry which is preliminary data.</text>
</comment>
<evidence type="ECO:0000256" key="2">
    <source>
        <dbReference type="ARBA" id="ARBA00004651"/>
    </source>
</evidence>
<evidence type="ECO:0000256" key="1">
    <source>
        <dbReference type="ARBA" id="ARBA00000085"/>
    </source>
</evidence>
<comment type="catalytic activity">
    <reaction evidence="1">
        <text>ATP + protein L-histidine = ADP + protein N-phospho-L-histidine.</text>
        <dbReference type="EC" id="2.7.13.3"/>
    </reaction>
</comment>
<dbReference type="PANTHER" id="PTHR43711">
    <property type="entry name" value="TWO-COMPONENT HISTIDINE KINASE"/>
    <property type="match status" value="1"/>
</dbReference>
<evidence type="ECO:0000256" key="9">
    <source>
        <dbReference type="ARBA" id="ARBA00022777"/>
    </source>
</evidence>
<keyword evidence="7 16" id="KW-0812">Transmembrane</keyword>
<keyword evidence="21" id="KW-1185">Reference proteome</keyword>
<dbReference type="SUPFAM" id="SSF55785">
    <property type="entry name" value="PYP-like sensor domain (PAS domain)"/>
    <property type="match status" value="2"/>
</dbReference>
<dbReference type="Pfam" id="PF00512">
    <property type="entry name" value="HisKA"/>
    <property type="match status" value="1"/>
</dbReference>
<dbReference type="Gene3D" id="3.30.565.10">
    <property type="entry name" value="Histidine kinase-like ATPase, C-terminal domain"/>
    <property type="match status" value="1"/>
</dbReference>
<dbReference type="PROSITE" id="PS50112">
    <property type="entry name" value="PAS"/>
    <property type="match status" value="1"/>
</dbReference>
<dbReference type="GO" id="GO:0005524">
    <property type="term" value="F:ATP binding"/>
    <property type="evidence" value="ECO:0007669"/>
    <property type="project" value="UniProtKB-KW"/>
</dbReference>
<evidence type="ECO:0000256" key="13">
    <source>
        <dbReference type="ARBA" id="ARBA00023136"/>
    </source>
</evidence>
<dbReference type="InterPro" id="IPR029151">
    <property type="entry name" value="Sensor-like_sf"/>
</dbReference>
<dbReference type="SMART" id="SM00388">
    <property type="entry name" value="HisKA"/>
    <property type="match status" value="1"/>
</dbReference>
<evidence type="ECO:0000256" key="16">
    <source>
        <dbReference type="SAM" id="Phobius"/>
    </source>
</evidence>
<dbReference type="PANTHER" id="PTHR43711:SF26">
    <property type="entry name" value="SENSOR HISTIDINE KINASE RCSC"/>
    <property type="match status" value="1"/>
</dbReference>
<dbReference type="InterPro" id="IPR000014">
    <property type="entry name" value="PAS"/>
</dbReference>
<dbReference type="InterPro" id="IPR050736">
    <property type="entry name" value="Sensor_HK_Regulatory"/>
</dbReference>
<evidence type="ECO:0000256" key="14">
    <source>
        <dbReference type="SAM" id="Coils"/>
    </source>
</evidence>
<dbReference type="InterPro" id="IPR036097">
    <property type="entry name" value="HisK_dim/P_sf"/>
</dbReference>
<dbReference type="InterPro" id="IPR005467">
    <property type="entry name" value="His_kinase_dom"/>
</dbReference>
<evidence type="ECO:0000256" key="8">
    <source>
        <dbReference type="ARBA" id="ARBA00022741"/>
    </source>
</evidence>
<dbReference type="CDD" id="cd00130">
    <property type="entry name" value="PAS"/>
    <property type="match status" value="1"/>
</dbReference>
<evidence type="ECO:0000256" key="10">
    <source>
        <dbReference type="ARBA" id="ARBA00022840"/>
    </source>
</evidence>
<keyword evidence="10" id="KW-0067">ATP-binding</keyword>
<dbReference type="Pfam" id="PF12860">
    <property type="entry name" value="PAS_7"/>
    <property type="match status" value="1"/>
</dbReference>
<dbReference type="PROSITE" id="PS50109">
    <property type="entry name" value="HIS_KIN"/>
    <property type="match status" value="1"/>
</dbReference>
<evidence type="ECO:0000313" key="20">
    <source>
        <dbReference type="EMBL" id="MBB4266426.1"/>
    </source>
</evidence>
<dbReference type="CDD" id="cd16922">
    <property type="entry name" value="HATPase_EvgS-ArcB-TorS-like"/>
    <property type="match status" value="1"/>
</dbReference>
<dbReference type="InterPro" id="IPR003661">
    <property type="entry name" value="HisK_dim/P_dom"/>
</dbReference>
<dbReference type="NCBIfam" id="TIGR00229">
    <property type="entry name" value="sensory_box"/>
    <property type="match status" value="2"/>
</dbReference>
<comment type="subcellular location">
    <subcellularLocation>
        <location evidence="2">Cell membrane</location>
        <topology evidence="2">Multi-pass membrane protein</topology>
    </subcellularLocation>
</comment>
<dbReference type="InterPro" id="IPR001610">
    <property type="entry name" value="PAC"/>
</dbReference>
<keyword evidence="8" id="KW-0547">Nucleotide-binding</keyword>
<dbReference type="Gene3D" id="1.10.287.130">
    <property type="match status" value="1"/>
</dbReference>
<dbReference type="InterPro" id="IPR035965">
    <property type="entry name" value="PAS-like_dom_sf"/>
</dbReference>
<keyword evidence="12" id="KW-0902">Two-component regulatory system</keyword>
<feature type="coiled-coil region" evidence="14">
    <location>
        <begin position="357"/>
        <end position="384"/>
    </location>
</feature>
<dbReference type="Pfam" id="PF02518">
    <property type="entry name" value="HATPase_c"/>
    <property type="match status" value="1"/>
</dbReference>
<dbReference type="SMART" id="SM00387">
    <property type="entry name" value="HATPase_c"/>
    <property type="match status" value="1"/>
</dbReference>
<dbReference type="FunFam" id="1.10.287.130:FF:000038">
    <property type="entry name" value="Sensory transduction histidine kinase"/>
    <property type="match status" value="1"/>
</dbReference>
<dbReference type="SMART" id="SM00086">
    <property type="entry name" value="PAC"/>
    <property type="match status" value="2"/>
</dbReference>
<sequence length="1089" mass="119672">MKTTRRLVSVTSLAIIVVAALVFGVAHRVFGLADLGDAARAQAEVMAQALINMLEMDLPHLPDLADTDRHTLLSSPVIHALQGKVTRLVDDLPVAEIRVLDRQGRILASVDQQEIGMPIATRAGLSEALSGQTWHEGGGGPDGTQPLGPLTGPTRHAVRVPLRAPDGAVIGVLGLSLDTRAMLADVTRRHGAFLLAGTSVLGLIYLMLHVAVRRASLLVDQEQARVRAEQARVRAEVERRRSIAAELADRERLLRIVTDSLPALLTYVDRDLRYRFNNARYEDWYGVPRTDIPGRRVPELIGERNFAALRDQIDRVLAGEALTFEATLETLGGPRHVRLDFTPDRDETGAVRGYVSLANDISDLKGLERKLRETQARTEHLVEVRTRELQASEQRFRDFAEASSDWFWECDSDLRMAWVSLDRRTSDMSGIDLAQSMGRTRHEIVARGDPALADRHQDDLLARRPFRDLEYAWTDTRTGQRLAVKTSGKPIFDDDGRFLGYRGVAADVTAQKATEARAQQAETHLMAALDSIADGLTLWDANDRLVLKNTASLPGFSKLDAWLIPGNTFEDVINASPLLPAMTMYLDGERITGDTDALRERRLEAHRRTACVMELHDPANDFWLMITERRTQDGGTATLFTDITHRKRTELALRKSATGLRELHRITADPRRDARAQVSAMLRFGAEHFGLGGGALMRVRGQALVVDDSVHPGWGPPPGAVLPLQGSPLEAALKGEEPLVVQDGRDLFRPAAMSAHGDTRPITALVAERLEVMGHTLILAFFSPAPGMPTFGTTEQELLKLMAQWVAGLLSRDRSAEELRLAKEQAETANRTKSEFLANMSHELRTPLNAIIGFSDVMLQEVLGPIPNPTYKDYLGDIHASGRHLLDIINDILDVSKIEAGRLDLVEEPASVADLLDASVRLIRERADLAGITLDVADLAALPPIHADGRRIKQVLLNLLSNAVKFTPRGGRITVTGRVRSDRSMMLTVSDTGIGMAPDEVALALTPFGQVETGLTRRQEGTGLGLPLSRALMTLHGGALTIESEKGRGTRVILTLPADRLWPTGPHQRPASRNLDTFKEKHGGRGERA</sequence>